<proteinExistence type="predicted"/>
<organism evidence="1 2">
    <name type="scientific">Trichostrongylus colubriformis</name>
    <name type="common">Black scour worm</name>
    <dbReference type="NCBI Taxonomy" id="6319"/>
    <lineage>
        <taxon>Eukaryota</taxon>
        <taxon>Metazoa</taxon>
        <taxon>Ecdysozoa</taxon>
        <taxon>Nematoda</taxon>
        <taxon>Chromadorea</taxon>
        <taxon>Rhabditida</taxon>
        <taxon>Rhabditina</taxon>
        <taxon>Rhabditomorpha</taxon>
        <taxon>Strongyloidea</taxon>
        <taxon>Trichostrongylidae</taxon>
        <taxon>Trichostrongylus</taxon>
    </lineage>
</organism>
<reference evidence="1 2" key="1">
    <citation type="submission" date="2019-10" db="EMBL/GenBank/DDBJ databases">
        <title>Assembly and Annotation for the nematode Trichostrongylus colubriformis.</title>
        <authorList>
            <person name="Martin J."/>
        </authorList>
    </citation>
    <scope>NUCLEOTIDE SEQUENCE [LARGE SCALE GENOMIC DNA]</scope>
    <source>
        <strain evidence="1">G859</strain>
        <tissue evidence="1">Whole worm</tissue>
    </source>
</reference>
<protein>
    <submittedName>
        <fullName evidence="1">Uncharacterized protein</fullName>
    </submittedName>
</protein>
<comment type="caution">
    <text evidence="1">The sequence shown here is derived from an EMBL/GenBank/DDBJ whole genome shotgun (WGS) entry which is preliminary data.</text>
</comment>
<feature type="non-terminal residue" evidence="1">
    <location>
        <position position="1"/>
    </location>
</feature>
<evidence type="ECO:0000313" key="2">
    <source>
        <dbReference type="Proteomes" id="UP001331761"/>
    </source>
</evidence>
<sequence length="431" mass="48629">DRFSVEEISEDSIERGDLVQMDSIPEDTTVSLSESTLSFKVPLLRQYGVESSKETSEWSQMNLKDRLETFGKRLSKWFDSLDYDGDFMSIQWVSDSHSSTYVGQKVSLFAEVLSTGVILIALFELYESSLQCSYSLHSYCDNLIRAIIEMIFADLKQLTVVRLEDIAPIHQFCSQFVLHIFNEIDFIGLRMDDTLDTLDVPHGDISPSRSSTASPLSACYEILRVDSDSTTSESSSYASFEYPSESETVIEHRDSYEDHYEVPEISSLQAITASVDGAHSPKDGPPFERNVISPLTDPHEYTVVPDLSWLEALVASGVDIKERAGTETPKDEAEDRDFWSTNLEGLREGIEQVTKYELEPLDESLLSPVTQKLPQLPGLPESSPTTVEYTLAMHSDELHKNMVDRDEEFIQKPTDDTKPSEVKYNAFMEPT</sequence>
<name>A0AAN8FTS8_TRICO</name>
<dbReference type="Proteomes" id="UP001331761">
    <property type="component" value="Unassembled WGS sequence"/>
</dbReference>
<keyword evidence="2" id="KW-1185">Reference proteome</keyword>
<feature type="non-terminal residue" evidence="1">
    <location>
        <position position="431"/>
    </location>
</feature>
<evidence type="ECO:0000313" key="1">
    <source>
        <dbReference type="EMBL" id="KAK5969998.1"/>
    </source>
</evidence>
<dbReference type="AlphaFoldDB" id="A0AAN8FTS8"/>
<accession>A0AAN8FTS8</accession>
<dbReference type="EMBL" id="WIXE01019463">
    <property type="protein sequence ID" value="KAK5969998.1"/>
    <property type="molecule type" value="Genomic_DNA"/>
</dbReference>
<gene>
    <name evidence="1" type="ORF">GCK32_013211</name>
</gene>